<feature type="disulfide bond" evidence="12">
    <location>
        <begin position="740"/>
        <end position="801"/>
    </location>
</feature>
<evidence type="ECO:0000256" key="4">
    <source>
        <dbReference type="ARBA" id="ARBA00022692"/>
    </source>
</evidence>
<dbReference type="PANTHER" id="PTHR48071">
    <property type="entry name" value="SRCR DOMAIN-CONTAINING PROTEIN"/>
    <property type="match status" value="1"/>
</dbReference>
<keyword evidence="9 12" id="KW-1015">Disulfide bond</keyword>
<feature type="disulfide bond" evidence="12">
    <location>
        <begin position="727"/>
        <end position="791"/>
    </location>
</feature>
<accession>A0A9W3BB06</accession>
<keyword evidence="10" id="KW-0675">Receptor</keyword>
<comment type="caution">
    <text evidence="12">Lacks conserved residue(s) required for the propagation of feature annotation.</text>
</comment>
<feature type="disulfide bond" evidence="12">
    <location>
        <begin position="771"/>
        <end position="781"/>
    </location>
</feature>
<dbReference type="InterPro" id="IPR000033">
    <property type="entry name" value="LDLR_classB_rpt"/>
</dbReference>
<feature type="domain" description="SRCR" evidence="15">
    <location>
        <begin position="702"/>
        <end position="802"/>
    </location>
</feature>
<dbReference type="InterPro" id="IPR011042">
    <property type="entry name" value="6-blade_b-propeller_TolB-like"/>
</dbReference>
<feature type="disulfide bond" evidence="12">
    <location>
        <begin position="547"/>
        <end position="557"/>
    </location>
</feature>
<keyword evidence="4" id="KW-0812">Transmembrane</keyword>
<evidence type="ECO:0000256" key="13">
    <source>
        <dbReference type="PROSITE-ProRule" id="PRU00461"/>
    </source>
</evidence>
<evidence type="ECO:0000259" key="15">
    <source>
        <dbReference type="PROSITE" id="PS50287"/>
    </source>
</evidence>
<dbReference type="PROSITE" id="PS50035">
    <property type="entry name" value="PLD"/>
    <property type="match status" value="1"/>
</dbReference>
<keyword evidence="7" id="KW-1133">Transmembrane helix</keyword>
<dbReference type="PRINTS" id="PR00258">
    <property type="entry name" value="SPERACTRCPTR"/>
</dbReference>
<evidence type="ECO:0000256" key="12">
    <source>
        <dbReference type="PROSITE-ProRule" id="PRU00196"/>
    </source>
</evidence>
<evidence type="ECO:0000256" key="9">
    <source>
        <dbReference type="ARBA" id="ARBA00023157"/>
    </source>
</evidence>
<feature type="domain" description="SRCR" evidence="15">
    <location>
        <begin position="148"/>
        <end position="250"/>
    </location>
</feature>
<dbReference type="Pfam" id="PF00058">
    <property type="entry name" value="Ldl_recept_b"/>
    <property type="match status" value="2"/>
</dbReference>
<feature type="disulfide bond" evidence="12">
    <location>
        <begin position="1259"/>
        <end position="1269"/>
    </location>
</feature>
<keyword evidence="5" id="KW-0732">Signal</keyword>
<dbReference type="Proteomes" id="UP001165740">
    <property type="component" value="Chromosome 9"/>
</dbReference>
<comment type="subcellular location">
    <subcellularLocation>
        <location evidence="1">Membrane</location>
        <topology evidence="1">Single-pass membrane protein</topology>
    </subcellularLocation>
    <subcellularLocation>
        <location evidence="2">Secreted</location>
    </subcellularLocation>
</comment>
<dbReference type="FunFam" id="3.10.250.10:FF:000005">
    <property type="entry name" value="Neurotrypsin isoform A"/>
    <property type="match status" value="1"/>
</dbReference>
<feature type="domain" description="SRCR" evidence="15">
    <location>
        <begin position="476"/>
        <end position="578"/>
    </location>
</feature>
<evidence type="ECO:0000256" key="1">
    <source>
        <dbReference type="ARBA" id="ARBA00004167"/>
    </source>
</evidence>
<feature type="domain" description="PLD phosphodiesterase" evidence="14">
    <location>
        <begin position="998"/>
        <end position="1025"/>
    </location>
</feature>
<dbReference type="OrthoDB" id="6128208at2759"/>
<dbReference type="InterPro" id="IPR036772">
    <property type="entry name" value="SRCR-like_dom_sf"/>
</dbReference>
<dbReference type="PROSITE" id="PS51120">
    <property type="entry name" value="LDLRB"/>
    <property type="match status" value="1"/>
</dbReference>
<sequence>MEKLRKDSVITYKDKHAFGVSMCAVDNFNISRGYLLLLLWFHLWRVESLTCLQCTSYQLYCNNSVTCAEHEVCYTHTTNVNSRIQYDMGCAKQGFCQHYNTENDLLVGKRDTETEARDKRDNLCLKCCHWNDCNGRLCSDTTNTDLQLRLRDGQNRYDGTVEVFHKNNWGFVCDDGWSQLEAEVVCHMLGYQRSGARAVTDNGFHSNHFYNYLLDQVSCQPNTSTLQDCHHSDWGHHDCVPGEEAGVICSSGETDTIQLRLRNGSNIYEGLLEVFYNDTWGSVCDDSWSDQDAQVACYMLGYKKSGAQAVGGGYFTSGHALPFVLDDVVCTGNEMNLADCSHRNWKEHNCGPNEEAGVICVPDPELQVRLWNGKTLSEGIVEVYYNNTRGLLCGQGWSNENAEVICYMLGYPRSDATGYIDTVSNQTLSFLLDEVICSGTESSVLECKHRAVGEDLCHALEAAGVTCKPENISVSVRLRGGGHSNEGVVEVNYNGTWGTVCDDGWTKENAQVVCRMLGYQGQGSEAVYGSRFVQSASLPFLLDDVWCSGSEHNLLECYHKPWGQHNCGDGESAGVVCPPGPLDLGNSSVVRLVNGRNEYEGIVEIYHNHLWTTLCDAGWNDKTAKVICHMLGFSRFGAKFVESSSGMFPKVQNGLFQVEYVSCVGNETNFDDCRPSYRIPYSCQNRQQAGVMCVPEISNLTVRLVNGTHMYDGSVQVFFNGTWGLICNKGWSNAEAQVVCGMLGYERSEAKAIRPTRFFSYVPYFIDNIKCHGNESNLLGCNILELGNAECPIEVQAAVNCRAGKAMLRLTHGNTSHSGTVEVFYNGEWGIVCDDYWTDADAQVVCYMLGYQRYGAKAVRAAGFPYDTSQSVMLDDVTCRGNETTILECSHRPWGEHNCRANKAAGVICRAEENKDDVLLLLDAQSKSIYKMYLSTQTYITLPLPLVYIPGSFDFDPGSDRLFVYDKKYNQILNMRSDGTDIRLVRQLELSTEVYNIKADVVHSKVFYSDTGLGVIASVNLDGTNHFFVASNILSPRSIVLDPRYQILCWTGWGPHPEITCSSYDGSNKRTLVDTNLKSPNSLAIDYNENRIYFVDSGMNTIESVDFRGNNRRVILQGVENHYISLDIFYDVLFFTTWETKTVMQIKKDGSQQSEIGPANFNEVSELKVYRYGKDYVGNNMSLSLPSDINRTFVRMYGTRNFYSGQIEVFDKGLWERVCYWNDPDAKVACHMMGFNRNVSIKMNPRELSSNYAWNRTGCLGSENHIDECSSPSQNRGYYYCFGSGANCEPQEQGNSTQDFQIDNFLLFSDENGHWIRMDLNTNSYIIRTIDPEWITQALTFDPLTQTFYFSDWEWMYASSMIRSVNKLGTTISLVVDVFRGNITGLTIDAKRGLLFFADAGNNKICSVHTDGLNLQTLYADLPDLRSIAVDTNTFEIYWTTWGSQPGIYKGHYQGNTLISTVLAGGLKQPDGLAMDSIAKKLYFYDSGTHTIEVINTAGSLDRLVLFTDYSSRLSGLTITPQYIFYSDYNKVNIMRLNRDGSNQRPVGTKDFPKVKGLYAYKSTST</sequence>
<dbReference type="GeneID" id="106072935"/>
<evidence type="ECO:0000256" key="10">
    <source>
        <dbReference type="ARBA" id="ARBA00023170"/>
    </source>
</evidence>
<feature type="disulfide bond" evidence="12">
    <location>
        <begin position="879"/>
        <end position="889"/>
    </location>
</feature>
<feature type="domain" description="SRCR" evidence="15">
    <location>
        <begin position="590"/>
        <end position="694"/>
    </location>
</feature>
<name>A0A9W3BB06_BIOGL</name>
<evidence type="ECO:0000313" key="17">
    <source>
        <dbReference type="RefSeq" id="XP_055896640.1"/>
    </source>
</evidence>
<dbReference type="InterPro" id="IPR001190">
    <property type="entry name" value="SRCR"/>
</dbReference>
<dbReference type="FunFam" id="3.10.250.10:FF:000006">
    <property type="entry name" value="neurotrypsin isoform X2"/>
    <property type="match status" value="1"/>
</dbReference>
<feature type="disulfide bond" evidence="12">
    <location>
        <begin position="663"/>
        <end position="673"/>
    </location>
</feature>
<dbReference type="PANTHER" id="PTHR48071:SF18">
    <property type="entry name" value="DELETED IN MALIGNANT BRAIN TUMORS 1 PROTEIN-RELATED"/>
    <property type="match status" value="1"/>
</dbReference>
<keyword evidence="16" id="KW-1185">Reference proteome</keyword>
<feature type="disulfide bond" evidence="12">
    <location>
        <begin position="219"/>
        <end position="229"/>
    </location>
</feature>
<evidence type="ECO:0000256" key="6">
    <source>
        <dbReference type="ARBA" id="ARBA00022737"/>
    </source>
</evidence>
<evidence type="ECO:0000256" key="2">
    <source>
        <dbReference type="ARBA" id="ARBA00004613"/>
    </source>
</evidence>
<dbReference type="GO" id="GO:0005576">
    <property type="term" value="C:extracellular region"/>
    <property type="evidence" value="ECO:0007669"/>
    <property type="project" value="UniProtKB-SubCell"/>
</dbReference>
<dbReference type="GO" id="GO:0003824">
    <property type="term" value="F:catalytic activity"/>
    <property type="evidence" value="ECO:0007669"/>
    <property type="project" value="InterPro"/>
</dbReference>
<evidence type="ECO:0000256" key="8">
    <source>
        <dbReference type="ARBA" id="ARBA00023136"/>
    </source>
</evidence>
<dbReference type="SUPFAM" id="SSF56487">
    <property type="entry name" value="SRCR-like"/>
    <property type="match status" value="8"/>
</dbReference>
<feature type="disulfide bond" evidence="12">
    <location>
        <begin position="330"/>
        <end position="340"/>
    </location>
</feature>
<proteinExistence type="predicted"/>
<dbReference type="RefSeq" id="XP_055896640.1">
    <property type="nucleotide sequence ID" value="XM_056040665.1"/>
</dbReference>
<evidence type="ECO:0000256" key="7">
    <source>
        <dbReference type="ARBA" id="ARBA00022989"/>
    </source>
</evidence>
<organism evidence="16 17">
    <name type="scientific">Biomphalaria glabrata</name>
    <name type="common">Bloodfluke planorb</name>
    <name type="synonym">Freshwater snail</name>
    <dbReference type="NCBI Taxonomy" id="6526"/>
    <lineage>
        <taxon>Eukaryota</taxon>
        <taxon>Metazoa</taxon>
        <taxon>Spiralia</taxon>
        <taxon>Lophotrochozoa</taxon>
        <taxon>Mollusca</taxon>
        <taxon>Gastropoda</taxon>
        <taxon>Heterobranchia</taxon>
        <taxon>Euthyneura</taxon>
        <taxon>Panpulmonata</taxon>
        <taxon>Hygrophila</taxon>
        <taxon>Lymnaeoidea</taxon>
        <taxon>Planorbidae</taxon>
        <taxon>Biomphalaria</taxon>
    </lineage>
</organism>
<keyword evidence="3" id="KW-0964">Secreted</keyword>
<dbReference type="Gene3D" id="2.120.10.30">
    <property type="entry name" value="TolB, C-terminal domain"/>
    <property type="match status" value="2"/>
</dbReference>
<dbReference type="InterPro" id="IPR001736">
    <property type="entry name" value="PLipase_D/transphosphatidylase"/>
</dbReference>
<gene>
    <name evidence="17" type="primary">LOC106072935</name>
</gene>
<reference evidence="17" key="1">
    <citation type="submission" date="2025-08" db="UniProtKB">
        <authorList>
            <consortium name="RefSeq"/>
        </authorList>
    </citation>
    <scope>IDENTIFICATION</scope>
</reference>
<dbReference type="SUPFAM" id="SSF63825">
    <property type="entry name" value="YWTD domain"/>
    <property type="match status" value="2"/>
</dbReference>
<feature type="repeat" description="LDL-receptor class B" evidence="13">
    <location>
        <begin position="1046"/>
        <end position="1089"/>
    </location>
</feature>
<feature type="disulfide bond" evidence="12">
    <location>
        <begin position="437"/>
        <end position="447"/>
    </location>
</feature>
<feature type="disulfide bond" evidence="12">
    <location>
        <begin position="406"/>
        <end position="467"/>
    </location>
</feature>
<dbReference type="SMART" id="SM00135">
    <property type="entry name" value="LY"/>
    <property type="match status" value="9"/>
</dbReference>
<dbReference type="PROSITE" id="PS50287">
    <property type="entry name" value="SRCR_2"/>
    <property type="match status" value="8"/>
</dbReference>
<keyword evidence="6" id="KW-0677">Repeat</keyword>
<dbReference type="FunFam" id="3.10.250.10:FF:000007">
    <property type="entry name" value="Soluble scavenger receptor cysteine-rich domain-containing protein SSC5D"/>
    <property type="match status" value="2"/>
</dbReference>
<keyword evidence="8" id="KW-0472">Membrane</keyword>
<dbReference type="GO" id="GO:0016020">
    <property type="term" value="C:membrane"/>
    <property type="evidence" value="ECO:0007669"/>
    <property type="project" value="UniProtKB-SubCell"/>
</dbReference>
<dbReference type="SMART" id="SM00202">
    <property type="entry name" value="SR"/>
    <property type="match status" value="8"/>
</dbReference>
<keyword evidence="11" id="KW-0325">Glycoprotein</keyword>
<dbReference type="FunFam" id="3.10.250.10:FF:000016">
    <property type="entry name" value="Scavenger receptor cysteine-rich protein type 12"/>
    <property type="match status" value="3"/>
</dbReference>
<dbReference type="Pfam" id="PF00530">
    <property type="entry name" value="SRCR"/>
    <property type="match status" value="8"/>
</dbReference>
<evidence type="ECO:0000313" key="16">
    <source>
        <dbReference type="Proteomes" id="UP001165740"/>
    </source>
</evidence>
<dbReference type="Gene3D" id="3.10.250.10">
    <property type="entry name" value="SRCR-like domain"/>
    <property type="match status" value="8"/>
</dbReference>
<evidence type="ECO:0000256" key="5">
    <source>
        <dbReference type="ARBA" id="ARBA00022729"/>
    </source>
</evidence>
<evidence type="ECO:0000259" key="14">
    <source>
        <dbReference type="PROSITE" id="PS50035"/>
    </source>
</evidence>
<feature type="disulfide bond" evidence="12">
    <location>
        <begin position="393"/>
        <end position="457"/>
    </location>
</feature>
<feature type="domain" description="SRCR" evidence="15">
    <location>
        <begin position="368"/>
        <end position="468"/>
    </location>
</feature>
<evidence type="ECO:0000256" key="11">
    <source>
        <dbReference type="ARBA" id="ARBA00023180"/>
    </source>
</evidence>
<feature type="domain" description="SRCR" evidence="15">
    <location>
        <begin position="1194"/>
        <end position="1289"/>
    </location>
</feature>
<feature type="domain" description="SRCR" evidence="15">
    <location>
        <begin position="808"/>
        <end position="910"/>
    </location>
</feature>
<feature type="domain" description="SRCR" evidence="15">
    <location>
        <begin position="259"/>
        <end position="361"/>
    </location>
</feature>
<dbReference type="PROSITE" id="PS00420">
    <property type="entry name" value="SRCR_1"/>
    <property type="match status" value="5"/>
</dbReference>
<protein>
    <submittedName>
        <fullName evidence="17">Uncharacterized protein LOC106072935 isoform X1</fullName>
    </submittedName>
</protein>
<evidence type="ECO:0000256" key="3">
    <source>
        <dbReference type="ARBA" id="ARBA00022525"/>
    </source>
</evidence>